<dbReference type="Gene3D" id="2.40.70.10">
    <property type="entry name" value="Acid Proteases"/>
    <property type="match status" value="1"/>
</dbReference>
<feature type="compositionally biased region" description="Acidic residues" evidence="1">
    <location>
        <begin position="88"/>
        <end position="123"/>
    </location>
</feature>
<feature type="compositionally biased region" description="Basic residues" evidence="1">
    <location>
        <begin position="288"/>
        <end position="305"/>
    </location>
</feature>
<accession>A0ABU6RPZ1</accession>
<evidence type="ECO:0000256" key="1">
    <source>
        <dbReference type="SAM" id="MobiDB-lite"/>
    </source>
</evidence>
<feature type="compositionally biased region" description="Basic and acidic residues" evidence="1">
    <location>
        <begin position="58"/>
        <end position="70"/>
    </location>
</feature>
<dbReference type="Proteomes" id="UP001341840">
    <property type="component" value="Unassembled WGS sequence"/>
</dbReference>
<feature type="region of interest" description="Disordered" evidence="1">
    <location>
        <begin position="26"/>
        <end position="70"/>
    </location>
</feature>
<organism evidence="2 3">
    <name type="scientific">Stylosanthes scabra</name>
    <dbReference type="NCBI Taxonomy" id="79078"/>
    <lineage>
        <taxon>Eukaryota</taxon>
        <taxon>Viridiplantae</taxon>
        <taxon>Streptophyta</taxon>
        <taxon>Embryophyta</taxon>
        <taxon>Tracheophyta</taxon>
        <taxon>Spermatophyta</taxon>
        <taxon>Magnoliopsida</taxon>
        <taxon>eudicotyledons</taxon>
        <taxon>Gunneridae</taxon>
        <taxon>Pentapetalae</taxon>
        <taxon>rosids</taxon>
        <taxon>fabids</taxon>
        <taxon>Fabales</taxon>
        <taxon>Fabaceae</taxon>
        <taxon>Papilionoideae</taxon>
        <taxon>50 kb inversion clade</taxon>
        <taxon>dalbergioids sensu lato</taxon>
        <taxon>Dalbergieae</taxon>
        <taxon>Pterocarpus clade</taxon>
        <taxon>Stylosanthes</taxon>
    </lineage>
</organism>
<name>A0ABU6RPZ1_9FABA</name>
<protein>
    <submittedName>
        <fullName evidence="2">Uncharacterized protein</fullName>
    </submittedName>
</protein>
<gene>
    <name evidence="2" type="ORF">PIB30_071388</name>
</gene>
<dbReference type="InterPro" id="IPR021109">
    <property type="entry name" value="Peptidase_aspartic_dom_sf"/>
</dbReference>
<feature type="region of interest" description="Disordered" evidence="1">
    <location>
        <begin position="270"/>
        <end position="316"/>
    </location>
</feature>
<comment type="caution">
    <text evidence="2">The sequence shown here is derived from an EMBL/GenBank/DDBJ whole genome shotgun (WGS) entry which is preliminary data.</text>
</comment>
<evidence type="ECO:0000313" key="3">
    <source>
        <dbReference type="Proteomes" id="UP001341840"/>
    </source>
</evidence>
<proteinExistence type="predicted"/>
<evidence type="ECO:0000313" key="2">
    <source>
        <dbReference type="EMBL" id="MED6125723.1"/>
    </source>
</evidence>
<feature type="region of interest" description="Disordered" evidence="1">
    <location>
        <begin position="88"/>
        <end position="138"/>
    </location>
</feature>
<reference evidence="2 3" key="1">
    <citation type="journal article" date="2023" name="Plants (Basel)">
        <title>Bridging the Gap: Combining Genomics and Transcriptomics Approaches to Understand Stylosanthes scabra, an Orphan Legume from the Brazilian Caatinga.</title>
        <authorList>
            <person name="Ferreira-Neto J.R.C."/>
            <person name="da Silva M.D."/>
            <person name="Binneck E."/>
            <person name="de Melo N.F."/>
            <person name="da Silva R.H."/>
            <person name="de Melo A.L.T.M."/>
            <person name="Pandolfi V."/>
            <person name="Bustamante F.O."/>
            <person name="Brasileiro-Vidal A.C."/>
            <person name="Benko-Iseppon A.M."/>
        </authorList>
    </citation>
    <scope>NUCLEOTIDE SEQUENCE [LARGE SCALE GENOMIC DNA]</scope>
    <source>
        <tissue evidence="2">Leaves</tissue>
    </source>
</reference>
<sequence length="363" mass="41284">MREAQRRIESQITHLTELLTKVANQVAVSPTTSSPPPNPNSLPSQPLANPKGGINMVRKGEEEENKKKTRGDWLLELIAELVKLGPSDDEDWIWKDSDEEDSEEEELNEEEGEEEDEKEEVNEGEAKEESEAEEEEETFFVATVFEKSKVDKLKVPPKCEDPDPYLELCQLWAENVLVKVGGLTIPTDFHVIRATKGSKGGTPQVLLGRPFLKTAGFQLDYITETFSFKVGNVEETFHLVRPPSSLNKSAQQLQFCNGRDSEDYVVGEVEDKRSKVEKGKGLRDTPPRMKKKKKEPVKHTARKRNRERDSSREKIEEDKAIRKIELKCASVDDLISKLKAFKGALHNNKKLNTHLVQDHSKWK</sequence>
<feature type="compositionally biased region" description="Low complexity" evidence="1">
    <location>
        <begin position="41"/>
        <end position="50"/>
    </location>
</feature>
<feature type="compositionally biased region" description="Basic and acidic residues" evidence="1">
    <location>
        <begin position="306"/>
        <end position="316"/>
    </location>
</feature>
<dbReference type="EMBL" id="JASCZI010031032">
    <property type="protein sequence ID" value="MED6125723.1"/>
    <property type="molecule type" value="Genomic_DNA"/>
</dbReference>
<feature type="compositionally biased region" description="Basic and acidic residues" evidence="1">
    <location>
        <begin position="270"/>
        <end position="287"/>
    </location>
</feature>
<keyword evidence="3" id="KW-1185">Reference proteome</keyword>